<keyword evidence="3" id="KW-0653">Protein transport</keyword>
<evidence type="ECO:0000313" key="5">
    <source>
        <dbReference type="EMBL" id="CAB0151065.1"/>
    </source>
</evidence>
<evidence type="ECO:0000256" key="4">
    <source>
        <dbReference type="ARBA" id="ARBA00025078"/>
    </source>
</evidence>
<dbReference type="PANTHER" id="PTHR30531:SF12">
    <property type="entry name" value="FLAGELLAR BIOSYNTHETIC PROTEIN FLHB"/>
    <property type="match status" value="1"/>
</dbReference>
<dbReference type="Gene3D" id="3.40.1690.10">
    <property type="entry name" value="secretion proteins EscU"/>
    <property type="match status" value="1"/>
</dbReference>
<name>A0A6S6WM19_9GAMM</name>
<comment type="similarity">
    <text evidence="1">Belongs to the type III secretion exporter family.</text>
</comment>
<dbReference type="RefSeq" id="WP_173920467.1">
    <property type="nucleotide sequence ID" value="NZ_CADCXY010000003.1"/>
</dbReference>
<keyword evidence="6" id="KW-1185">Reference proteome</keyword>
<organism evidence="5 6">
    <name type="scientific">Pseudidiomarina piscicola</name>
    <dbReference type="NCBI Taxonomy" id="2614830"/>
    <lineage>
        <taxon>Bacteria</taxon>
        <taxon>Pseudomonadati</taxon>
        <taxon>Pseudomonadota</taxon>
        <taxon>Gammaproteobacteria</taxon>
        <taxon>Alteromonadales</taxon>
        <taxon>Idiomarinaceae</taxon>
        <taxon>Pseudidiomarina</taxon>
    </lineage>
</organism>
<keyword evidence="3" id="KW-0813">Transport</keyword>
<evidence type="ECO:0000256" key="2">
    <source>
        <dbReference type="ARBA" id="ARBA00021622"/>
    </source>
</evidence>
<proteinExistence type="inferred from homology"/>
<dbReference type="SUPFAM" id="SSF160544">
    <property type="entry name" value="EscU C-terminal domain-like"/>
    <property type="match status" value="1"/>
</dbReference>
<keyword evidence="3" id="KW-1006">Bacterial flagellum protein export</keyword>
<dbReference type="GO" id="GO:0009306">
    <property type="term" value="P:protein secretion"/>
    <property type="evidence" value="ECO:0007669"/>
    <property type="project" value="InterPro"/>
</dbReference>
<reference evidence="5 6" key="1">
    <citation type="submission" date="2020-02" db="EMBL/GenBank/DDBJ databases">
        <authorList>
            <person name="Rodrigo-Torres L."/>
            <person name="Arahal R. D."/>
            <person name="Lucena T."/>
        </authorList>
    </citation>
    <scope>NUCLEOTIDE SEQUENCE [LARGE SCALE GENOMIC DNA]</scope>
    <source>
        <strain evidence="5 6">CECT 9734</strain>
    </source>
</reference>
<evidence type="ECO:0000256" key="3">
    <source>
        <dbReference type="ARBA" id="ARBA00023225"/>
    </source>
</evidence>
<dbReference type="PANTHER" id="PTHR30531">
    <property type="entry name" value="FLAGELLAR BIOSYNTHETIC PROTEIN FLHB"/>
    <property type="match status" value="1"/>
</dbReference>
<evidence type="ECO:0000313" key="6">
    <source>
        <dbReference type="Proteomes" id="UP000481517"/>
    </source>
</evidence>
<dbReference type="GO" id="GO:0005886">
    <property type="term" value="C:plasma membrane"/>
    <property type="evidence" value="ECO:0007669"/>
    <property type="project" value="TreeGrafter"/>
</dbReference>
<dbReference type="InterPro" id="IPR006135">
    <property type="entry name" value="T3SS_substrate_exporter"/>
</dbReference>
<comment type="function">
    <text evidence="4">Required for formation of the rod structure in the basal body of the flagellar apparatus. Together with FliI and FliH, may constitute the export apparatus of flagellin.</text>
</comment>
<dbReference type="EMBL" id="CADCXY010000003">
    <property type="protein sequence ID" value="CAB0151065.1"/>
    <property type="molecule type" value="Genomic_DNA"/>
</dbReference>
<accession>A0A6S6WM19</accession>
<sequence>MSDSGPLNKKAVALKYQAFDPAPKVVAKGDHELAQRIIEKARAHGVFVHESEDLVMLLAKLEVGDFVPAQLWEIVAELLVWLQSVEATQKE</sequence>
<dbReference type="Pfam" id="PF01312">
    <property type="entry name" value="Bac_export_2"/>
    <property type="match status" value="1"/>
</dbReference>
<dbReference type="AlphaFoldDB" id="A0A6S6WM19"/>
<protein>
    <recommendedName>
        <fullName evidence="2">Flagellar biosynthetic protein FlhB</fullName>
    </recommendedName>
</protein>
<gene>
    <name evidence="5" type="ORF">PSI9734_01481</name>
</gene>
<evidence type="ECO:0000256" key="1">
    <source>
        <dbReference type="ARBA" id="ARBA00010690"/>
    </source>
</evidence>
<dbReference type="InterPro" id="IPR029025">
    <property type="entry name" value="T3SS_substrate_exporter_C"/>
</dbReference>
<dbReference type="Proteomes" id="UP000481517">
    <property type="component" value="Unassembled WGS sequence"/>
</dbReference>